<keyword evidence="2" id="KW-0614">Plasmid</keyword>
<evidence type="ECO:0000313" key="3">
    <source>
        <dbReference type="Proteomes" id="UP000220251"/>
    </source>
</evidence>
<dbReference type="EMBL" id="LN867111">
    <property type="protein sequence ID" value="CRX39584.1"/>
    <property type="molecule type" value="Genomic_DNA"/>
</dbReference>
<sequence length="85" mass="9540">MPVKGVRFCGARCRTKGGAPCVNPAMKNGRCRMHGGALCKKETHGRATLRAIAERKRERGFLKEMEALQRQIKEAQREKSKQETA</sequence>
<evidence type="ECO:0000256" key="1">
    <source>
        <dbReference type="SAM" id="Coils"/>
    </source>
</evidence>
<dbReference type="OrthoDB" id="7597230at2"/>
<keyword evidence="3" id="KW-1185">Reference proteome</keyword>
<evidence type="ECO:0000313" key="2">
    <source>
        <dbReference type="EMBL" id="CRX39584.1"/>
    </source>
</evidence>
<geneLocation type="plasmid" evidence="2 3">
    <name>1</name>
</geneLocation>
<proteinExistence type="predicted"/>
<accession>A0A0H5DUH1</accession>
<gene>
    <name evidence="2" type="ORF">ELAC_p0007</name>
</gene>
<dbReference type="RefSeq" id="WP_143406513.1">
    <property type="nucleotide sequence ID" value="NZ_LN867111.1"/>
</dbReference>
<name>A0A0H5DUH1_9BACT</name>
<dbReference type="AlphaFoldDB" id="A0A0H5DUH1"/>
<keyword evidence="1" id="KW-0175">Coiled coil</keyword>
<protein>
    <submittedName>
        <fullName evidence="2">Uncharacterized protein</fullName>
    </submittedName>
</protein>
<reference evidence="3" key="1">
    <citation type="submission" date="2015-06" db="EMBL/GenBank/DDBJ databases">
        <authorList>
            <person name="Bertelli C."/>
        </authorList>
    </citation>
    <scope>NUCLEOTIDE SEQUENCE [LARGE SCALE GENOMIC DNA]</scope>
    <source>
        <strain evidence="3">CRIB-30</strain>
        <plasmid evidence="3">1</plasmid>
    </source>
</reference>
<feature type="coiled-coil region" evidence="1">
    <location>
        <begin position="58"/>
        <end position="85"/>
    </location>
</feature>
<organism evidence="2 3">
    <name type="scientific">Estrella lausannensis</name>
    <dbReference type="NCBI Taxonomy" id="483423"/>
    <lineage>
        <taxon>Bacteria</taxon>
        <taxon>Pseudomonadati</taxon>
        <taxon>Chlamydiota</taxon>
        <taxon>Chlamydiia</taxon>
        <taxon>Parachlamydiales</taxon>
        <taxon>Candidatus Criblamydiaceae</taxon>
        <taxon>Estrella</taxon>
    </lineage>
</organism>
<dbReference type="Proteomes" id="UP000220251">
    <property type="component" value="Plasmid 1"/>
</dbReference>